<dbReference type="HOGENOM" id="CLU_1791498_0_0_1"/>
<protein>
    <submittedName>
        <fullName evidence="1">Uncharacterized protein</fullName>
    </submittedName>
</protein>
<evidence type="ECO:0000313" key="2">
    <source>
        <dbReference type="Proteomes" id="UP000054538"/>
    </source>
</evidence>
<accession>A0A0D0BP70</accession>
<sequence length="145" mass="15053">TGGLLPVIRSFAGSQTLPGTNGTRLQFSGGVTSVNTTISPGSSSSSPRDWLGIQRKFSVYQQGITADINCQTAASSQLLNFTNTNNITLNVTPPGSTSPAYTLIAWNSTADCNTSVTTSQQYVTWANASGQPDVAGTGFLPTIVC</sequence>
<feature type="non-terminal residue" evidence="1">
    <location>
        <position position="145"/>
    </location>
</feature>
<evidence type="ECO:0000313" key="1">
    <source>
        <dbReference type="EMBL" id="KIK73342.1"/>
    </source>
</evidence>
<dbReference type="STRING" id="930991.A0A0D0BP70"/>
<gene>
    <name evidence="1" type="ORF">PAXRUDRAFT_65910</name>
</gene>
<dbReference type="AlphaFoldDB" id="A0A0D0BP70"/>
<proteinExistence type="predicted"/>
<dbReference type="EMBL" id="KN829859">
    <property type="protein sequence ID" value="KIK73342.1"/>
    <property type="molecule type" value="Genomic_DNA"/>
</dbReference>
<dbReference type="InParanoid" id="A0A0D0BP70"/>
<organism evidence="1 2">
    <name type="scientific">Paxillus rubicundulus Ve08.2h10</name>
    <dbReference type="NCBI Taxonomy" id="930991"/>
    <lineage>
        <taxon>Eukaryota</taxon>
        <taxon>Fungi</taxon>
        <taxon>Dikarya</taxon>
        <taxon>Basidiomycota</taxon>
        <taxon>Agaricomycotina</taxon>
        <taxon>Agaricomycetes</taxon>
        <taxon>Agaricomycetidae</taxon>
        <taxon>Boletales</taxon>
        <taxon>Paxilineae</taxon>
        <taxon>Paxillaceae</taxon>
        <taxon>Paxillus</taxon>
    </lineage>
</organism>
<keyword evidence="2" id="KW-1185">Reference proteome</keyword>
<dbReference type="Proteomes" id="UP000054538">
    <property type="component" value="Unassembled WGS sequence"/>
</dbReference>
<reference evidence="2" key="2">
    <citation type="submission" date="2015-01" db="EMBL/GenBank/DDBJ databases">
        <title>Evolutionary Origins and Diversification of the Mycorrhizal Mutualists.</title>
        <authorList>
            <consortium name="DOE Joint Genome Institute"/>
            <consortium name="Mycorrhizal Genomics Consortium"/>
            <person name="Kohler A."/>
            <person name="Kuo A."/>
            <person name="Nagy L.G."/>
            <person name="Floudas D."/>
            <person name="Copeland A."/>
            <person name="Barry K.W."/>
            <person name="Cichocki N."/>
            <person name="Veneault-Fourrey C."/>
            <person name="LaButti K."/>
            <person name="Lindquist E.A."/>
            <person name="Lipzen A."/>
            <person name="Lundell T."/>
            <person name="Morin E."/>
            <person name="Murat C."/>
            <person name="Riley R."/>
            <person name="Ohm R."/>
            <person name="Sun H."/>
            <person name="Tunlid A."/>
            <person name="Henrissat B."/>
            <person name="Grigoriev I.V."/>
            <person name="Hibbett D.S."/>
            <person name="Martin F."/>
        </authorList>
    </citation>
    <scope>NUCLEOTIDE SEQUENCE [LARGE SCALE GENOMIC DNA]</scope>
    <source>
        <strain evidence="2">Ve08.2h10</strain>
    </source>
</reference>
<name>A0A0D0BP70_9AGAM</name>
<feature type="non-terminal residue" evidence="1">
    <location>
        <position position="1"/>
    </location>
</feature>
<dbReference type="OrthoDB" id="3351168at2759"/>
<reference evidence="1 2" key="1">
    <citation type="submission" date="2014-04" db="EMBL/GenBank/DDBJ databases">
        <authorList>
            <consortium name="DOE Joint Genome Institute"/>
            <person name="Kuo A."/>
            <person name="Kohler A."/>
            <person name="Jargeat P."/>
            <person name="Nagy L.G."/>
            <person name="Floudas D."/>
            <person name="Copeland A."/>
            <person name="Barry K.W."/>
            <person name="Cichocki N."/>
            <person name="Veneault-Fourrey C."/>
            <person name="LaButti K."/>
            <person name="Lindquist E.A."/>
            <person name="Lipzen A."/>
            <person name="Lundell T."/>
            <person name="Morin E."/>
            <person name="Murat C."/>
            <person name="Sun H."/>
            <person name="Tunlid A."/>
            <person name="Henrissat B."/>
            <person name="Grigoriev I.V."/>
            <person name="Hibbett D.S."/>
            <person name="Martin F."/>
            <person name="Nordberg H.P."/>
            <person name="Cantor M.N."/>
            <person name="Hua S.X."/>
        </authorList>
    </citation>
    <scope>NUCLEOTIDE SEQUENCE [LARGE SCALE GENOMIC DNA]</scope>
    <source>
        <strain evidence="1 2">Ve08.2h10</strain>
    </source>
</reference>